<feature type="transmembrane region" description="Helical" evidence="6">
    <location>
        <begin position="181"/>
        <end position="205"/>
    </location>
</feature>
<protein>
    <submittedName>
        <fullName evidence="8">MFS transporter</fullName>
    </submittedName>
</protein>
<dbReference type="GO" id="GO:0016020">
    <property type="term" value="C:membrane"/>
    <property type="evidence" value="ECO:0007669"/>
    <property type="project" value="UniProtKB-SubCell"/>
</dbReference>
<dbReference type="SUPFAM" id="SSF103473">
    <property type="entry name" value="MFS general substrate transporter"/>
    <property type="match status" value="1"/>
</dbReference>
<feature type="domain" description="Major facilitator superfamily (MFS) profile" evidence="7">
    <location>
        <begin position="56"/>
        <end position="455"/>
    </location>
</feature>
<organism evidence="8 9">
    <name type="scientific">Paraburkholderia tagetis</name>
    <dbReference type="NCBI Taxonomy" id="2913261"/>
    <lineage>
        <taxon>Bacteria</taxon>
        <taxon>Pseudomonadati</taxon>
        <taxon>Pseudomonadota</taxon>
        <taxon>Betaproteobacteria</taxon>
        <taxon>Burkholderiales</taxon>
        <taxon>Burkholderiaceae</taxon>
        <taxon>Paraburkholderia</taxon>
    </lineage>
</organism>
<dbReference type="Proteomes" id="UP001139308">
    <property type="component" value="Unassembled WGS sequence"/>
</dbReference>
<keyword evidence="2" id="KW-0813">Transport</keyword>
<dbReference type="InterPro" id="IPR036259">
    <property type="entry name" value="MFS_trans_sf"/>
</dbReference>
<evidence type="ECO:0000256" key="5">
    <source>
        <dbReference type="ARBA" id="ARBA00023136"/>
    </source>
</evidence>
<evidence type="ECO:0000259" key="7">
    <source>
        <dbReference type="PROSITE" id="PS50850"/>
    </source>
</evidence>
<evidence type="ECO:0000256" key="4">
    <source>
        <dbReference type="ARBA" id="ARBA00022989"/>
    </source>
</evidence>
<evidence type="ECO:0000313" key="9">
    <source>
        <dbReference type="Proteomes" id="UP001139308"/>
    </source>
</evidence>
<dbReference type="PANTHER" id="PTHR23505:SF79">
    <property type="entry name" value="PROTEIN SPINSTER"/>
    <property type="match status" value="1"/>
</dbReference>
<evidence type="ECO:0000256" key="2">
    <source>
        <dbReference type="ARBA" id="ARBA00022448"/>
    </source>
</evidence>
<dbReference type="EMBL" id="JAKLJA010000007">
    <property type="protein sequence ID" value="MCG5074096.1"/>
    <property type="molecule type" value="Genomic_DNA"/>
</dbReference>
<proteinExistence type="predicted"/>
<sequence>MASFDEEIEEIEEIEETRASHENNETKETRMRMHEIDDRQTTTPAHREKLPVYPWIVFALTLGLVMSDYMSRQVLTAVFPLIKAAWHLSDTQLGSLNSVVALLVGTLTLPLSLLAARWGHVKSIAVMAALWSLATLGCAVSTHYGEMLVARALVGLGEAAYGAVAPALLLSVFPVSMRASLFAAFTAGASFGSVLGMAFGGMIAVHLGWPWSFASMGIFGLLLVIVFRVVVTEKRVSRYQPGKVEGAPAAPGARATLRSLMSGLASSRSLVCAYLGSGLQLFCTASLWAWMPSYLNRYYGMATGRAALTAAAFVMLSGVGMITCGLIADRISKTRPVRKWDAAFLYCLTVFALLAIAFRLAPGVWQLVLIGVAMFITSGTNGPGGAMVANLTPRAIHASAFALLAITYNLLGTAPGPYFTGFLADRIGLHGALAYMPFVSLVAATAFFVGKRSYARDLARIEA</sequence>
<dbReference type="InterPro" id="IPR044770">
    <property type="entry name" value="MFS_spinster-like"/>
</dbReference>
<dbReference type="AlphaFoldDB" id="A0A9X1UKH1"/>
<dbReference type="PROSITE" id="PS50850">
    <property type="entry name" value="MFS"/>
    <property type="match status" value="1"/>
</dbReference>
<keyword evidence="9" id="KW-1185">Reference proteome</keyword>
<evidence type="ECO:0000313" key="8">
    <source>
        <dbReference type="EMBL" id="MCG5074096.1"/>
    </source>
</evidence>
<feature type="transmembrane region" description="Helical" evidence="6">
    <location>
        <begin position="306"/>
        <end position="328"/>
    </location>
</feature>
<dbReference type="PANTHER" id="PTHR23505">
    <property type="entry name" value="SPINSTER"/>
    <property type="match status" value="1"/>
</dbReference>
<feature type="transmembrane region" description="Helical" evidence="6">
    <location>
        <begin position="148"/>
        <end position="169"/>
    </location>
</feature>
<dbReference type="Gene3D" id="1.20.1250.20">
    <property type="entry name" value="MFS general substrate transporter like domains"/>
    <property type="match status" value="2"/>
</dbReference>
<accession>A0A9X1UKH1</accession>
<keyword evidence="3 6" id="KW-0812">Transmembrane</keyword>
<evidence type="ECO:0000256" key="1">
    <source>
        <dbReference type="ARBA" id="ARBA00004141"/>
    </source>
</evidence>
<feature type="transmembrane region" description="Helical" evidence="6">
    <location>
        <begin position="340"/>
        <end position="358"/>
    </location>
</feature>
<keyword evidence="4 6" id="KW-1133">Transmembrane helix</keyword>
<comment type="subcellular location">
    <subcellularLocation>
        <location evidence="1">Membrane</location>
        <topology evidence="1">Multi-pass membrane protein</topology>
    </subcellularLocation>
</comment>
<feature type="transmembrane region" description="Helical" evidence="6">
    <location>
        <begin position="211"/>
        <end position="231"/>
    </location>
</feature>
<dbReference type="Pfam" id="PF07690">
    <property type="entry name" value="MFS_1"/>
    <property type="match status" value="1"/>
</dbReference>
<comment type="caution">
    <text evidence="8">The sequence shown here is derived from an EMBL/GenBank/DDBJ whole genome shotgun (WGS) entry which is preliminary data.</text>
</comment>
<gene>
    <name evidence="8" type="ORF">L5014_12100</name>
</gene>
<feature type="transmembrane region" description="Helical" evidence="6">
    <location>
        <begin position="96"/>
        <end position="116"/>
    </location>
</feature>
<evidence type="ECO:0000256" key="3">
    <source>
        <dbReference type="ARBA" id="ARBA00022692"/>
    </source>
</evidence>
<feature type="transmembrane region" description="Helical" evidence="6">
    <location>
        <begin position="432"/>
        <end position="450"/>
    </location>
</feature>
<name>A0A9X1UKH1_9BURK</name>
<dbReference type="InterPro" id="IPR011701">
    <property type="entry name" value="MFS"/>
</dbReference>
<feature type="transmembrane region" description="Helical" evidence="6">
    <location>
        <begin position="52"/>
        <end position="70"/>
    </location>
</feature>
<feature type="transmembrane region" description="Helical" evidence="6">
    <location>
        <begin position="123"/>
        <end position="142"/>
    </location>
</feature>
<feature type="transmembrane region" description="Helical" evidence="6">
    <location>
        <begin position="271"/>
        <end position="291"/>
    </location>
</feature>
<dbReference type="GO" id="GO:0022857">
    <property type="term" value="F:transmembrane transporter activity"/>
    <property type="evidence" value="ECO:0007669"/>
    <property type="project" value="InterPro"/>
</dbReference>
<dbReference type="InterPro" id="IPR020846">
    <property type="entry name" value="MFS_dom"/>
</dbReference>
<evidence type="ECO:0000256" key="6">
    <source>
        <dbReference type="SAM" id="Phobius"/>
    </source>
</evidence>
<keyword evidence="5 6" id="KW-0472">Membrane</keyword>
<feature type="transmembrane region" description="Helical" evidence="6">
    <location>
        <begin position="364"/>
        <end position="383"/>
    </location>
</feature>
<feature type="transmembrane region" description="Helical" evidence="6">
    <location>
        <begin position="395"/>
        <end position="412"/>
    </location>
</feature>
<reference evidence="8" key="1">
    <citation type="submission" date="2022-01" db="EMBL/GenBank/DDBJ databases">
        <title>Genome sequence and assembly of Parabukholderia sp. RG36.</title>
        <authorList>
            <person name="Chhetri G."/>
        </authorList>
    </citation>
    <scope>NUCLEOTIDE SEQUENCE</scope>
    <source>
        <strain evidence="8">RG36</strain>
    </source>
</reference>